<proteinExistence type="predicted"/>
<dbReference type="Proteomes" id="UP000245207">
    <property type="component" value="Unassembled WGS sequence"/>
</dbReference>
<dbReference type="OrthoDB" id="428658at2759"/>
<evidence type="ECO:0000313" key="1">
    <source>
        <dbReference type="EMBL" id="PWA86502.1"/>
    </source>
</evidence>
<protein>
    <submittedName>
        <fullName evidence="1">RNA pseudouridine synthase 3, mitochondrial</fullName>
    </submittedName>
</protein>
<dbReference type="EMBL" id="PKPP01001010">
    <property type="protein sequence ID" value="PWA86502.1"/>
    <property type="molecule type" value="Genomic_DNA"/>
</dbReference>
<dbReference type="STRING" id="35608.A0A2U1PLA1"/>
<reference evidence="1 2" key="1">
    <citation type="journal article" date="2018" name="Mol. Plant">
        <title>The genome of Artemisia annua provides insight into the evolution of Asteraceae family and artemisinin biosynthesis.</title>
        <authorList>
            <person name="Shen Q."/>
            <person name="Zhang L."/>
            <person name="Liao Z."/>
            <person name="Wang S."/>
            <person name="Yan T."/>
            <person name="Shi P."/>
            <person name="Liu M."/>
            <person name="Fu X."/>
            <person name="Pan Q."/>
            <person name="Wang Y."/>
            <person name="Lv Z."/>
            <person name="Lu X."/>
            <person name="Zhang F."/>
            <person name="Jiang W."/>
            <person name="Ma Y."/>
            <person name="Chen M."/>
            <person name="Hao X."/>
            <person name="Li L."/>
            <person name="Tang Y."/>
            <person name="Lv G."/>
            <person name="Zhou Y."/>
            <person name="Sun X."/>
            <person name="Brodelius P.E."/>
            <person name="Rose J.K.C."/>
            <person name="Tang K."/>
        </authorList>
    </citation>
    <scope>NUCLEOTIDE SEQUENCE [LARGE SCALE GENOMIC DNA]</scope>
    <source>
        <strain evidence="2">cv. Huhao1</strain>
        <tissue evidence="1">Leaf</tissue>
    </source>
</reference>
<sequence>MRYVNLKTVRIRLRLGFNLLSIHILIDCNFEAKVADFGLAKCTSDVATHVSTRYLASEFTATVIGDHGWSVKAALAALEAQEPKKHIKDIVMQATRESSGILLMGRSKESINQLHGLFSDINRTRSSLKIAQMQGLTTRDEDTVKGVYQKFVNMIVVYHETSQIQWTSDKGECSWTAQNRNHGGLDEHAQQQANRTGTLKEKEGLICAPLTYEGKAERVMLAYGYGLEATQEVVTEDRRDMTAILL</sequence>
<evidence type="ECO:0000313" key="2">
    <source>
        <dbReference type="Proteomes" id="UP000245207"/>
    </source>
</evidence>
<comment type="caution">
    <text evidence="1">The sequence shown here is derived from an EMBL/GenBank/DDBJ whole genome shotgun (WGS) entry which is preliminary data.</text>
</comment>
<dbReference type="AlphaFoldDB" id="A0A2U1PLA1"/>
<accession>A0A2U1PLA1</accession>
<gene>
    <name evidence="1" type="ORF">CTI12_AA139870</name>
</gene>
<keyword evidence="2" id="KW-1185">Reference proteome</keyword>
<name>A0A2U1PLA1_ARTAN</name>
<organism evidence="1 2">
    <name type="scientific">Artemisia annua</name>
    <name type="common">Sweet wormwood</name>
    <dbReference type="NCBI Taxonomy" id="35608"/>
    <lineage>
        <taxon>Eukaryota</taxon>
        <taxon>Viridiplantae</taxon>
        <taxon>Streptophyta</taxon>
        <taxon>Embryophyta</taxon>
        <taxon>Tracheophyta</taxon>
        <taxon>Spermatophyta</taxon>
        <taxon>Magnoliopsida</taxon>
        <taxon>eudicotyledons</taxon>
        <taxon>Gunneridae</taxon>
        <taxon>Pentapetalae</taxon>
        <taxon>asterids</taxon>
        <taxon>campanulids</taxon>
        <taxon>Asterales</taxon>
        <taxon>Asteraceae</taxon>
        <taxon>Asteroideae</taxon>
        <taxon>Anthemideae</taxon>
        <taxon>Artemisiinae</taxon>
        <taxon>Artemisia</taxon>
    </lineage>
</organism>